<feature type="transmembrane region" description="Helical" evidence="2">
    <location>
        <begin position="21"/>
        <end position="44"/>
    </location>
</feature>
<feature type="region of interest" description="Disordered" evidence="1">
    <location>
        <begin position="170"/>
        <end position="190"/>
    </location>
</feature>
<gene>
    <name evidence="4" type="ORF">SAMN04489737_0640</name>
</gene>
<dbReference type="Proteomes" id="UP000214355">
    <property type="component" value="Chromosome I"/>
</dbReference>
<keyword evidence="5" id="KW-1185">Reference proteome</keyword>
<feature type="domain" description="LytR/CpsA/Psr regulator C-terminal" evidence="3">
    <location>
        <begin position="78"/>
        <end position="164"/>
    </location>
</feature>
<keyword evidence="2" id="KW-0472">Membrane</keyword>
<proteinExistence type="predicted"/>
<dbReference type="Pfam" id="PF13399">
    <property type="entry name" value="LytR_C"/>
    <property type="match status" value="1"/>
</dbReference>
<dbReference type="EMBL" id="LT629804">
    <property type="protein sequence ID" value="SDU78850.1"/>
    <property type="molecule type" value="Genomic_DNA"/>
</dbReference>
<dbReference type="Gene3D" id="3.30.70.2390">
    <property type="match status" value="1"/>
</dbReference>
<keyword evidence="2" id="KW-0812">Transmembrane</keyword>
<protein>
    <submittedName>
        <fullName evidence="4">LytR cell envelope-related transcriptional attenuator</fullName>
    </submittedName>
</protein>
<dbReference type="STRING" id="131112.SAMN04489737_0640"/>
<reference evidence="5" key="1">
    <citation type="submission" date="2016-10" db="EMBL/GenBank/DDBJ databases">
        <authorList>
            <person name="Varghese N."/>
            <person name="Submissions S."/>
        </authorList>
    </citation>
    <scope>NUCLEOTIDE SEQUENCE [LARGE SCALE GENOMIC DNA]</scope>
    <source>
        <strain evidence="5">DSM 10002</strain>
    </source>
</reference>
<name>A0A1H2LCT0_9ACTO</name>
<evidence type="ECO:0000256" key="1">
    <source>
        <dbReference type="SAM" id="MobiDB-lite"/>
    </source>
</evidence>
<organism evidence="4 5">
    <name type="scientific">Arcanobacterium phocae</name>
    <dbReference type="NCBI Taxonomy" id="131112"/>
    <lineage>
        <taxon>Bacteria</taxon>
        <taxon>Bacillati</taxon>
        <taxon>Actinomycetota</taxon>
        <taxon>Actinomycetes</taxon>
        <taxon>Actinomycetales</taxon>
        <taxon>Actinomycetaceae</taxon>
        <taxon>Arcanobacterium</taxon>
    </lineage>
</organism>
<sequence length="190" mass="20380">MSTQENPRVEYRKRVQQRQTVIFGSISAAMAFLLIFGTLIWVGVIPAPINPSFSKKAEPVFVVPCPSDKIQARDLSTLTARVYNSTSVSGQAGAVGQDLATLGVTITETSNWGGKPLSESTRIITGKIGIDAAYTLRAYFPGATIHFDETNNSEILDVVIGKAFKGTNIGPSDEEKTSALEPIEGCQSVK</sequence>
<evidence type="ECO:0000313" key="4">
    <source>
        <dbReference type="EMBL" id="SDU78850.1"/>
    </source>
</evidence>
<dbReference type="RefSeq" id="WP_091279834.1">
    <property type="nucleotide sequence ID" value="NZ_JABAPH010000009.1"/>
</dbReference>
<keyword evidence="2" id="KW-1133">Transmembrane helix</keyword>
<evidence type="ECO:0000259" key="3">
    <source>
        <dbReference type="Pfam" id="PF13399"/>
    </source>
</evidence>
<dbReference type="InterPro" id="IPR027381">
    <property type="entry name" value="LytR/CpsA/Psr_C"/>
</dbReference>
<evidence type="ECO:0000313" key="5">
    <source>
        <dbReference type="Proteomes" id="UP000214355"/>
    </source>
</evidence>
<accession>A0A1H2LCT0</accession>
<evidence type="ECO:0000256" key="2">
    <source>
        <dbReference type="SAM" id="Phobius"/>
    </source>
</evidence>
<dbReference type="GeneID" id="65344384"/>
<dbReference type="OrthoDB" id="3267444at2"/>
<dbReference type="AlphaFoldDB" id="A0A1H2LCT0"/>